<evidence type="ECO:0000313" key="11">
    <source>
        <dbReference type="Proteomes" id="UP000574276"/>
    </source>
</evidence>
<protein>
    <submittedName>
        <fullName evidence="10">ABC transporter ATP-binding protein</fullName>
    </submittedName>
</protein>
<evidence type="ECO:0000256" key="7">
    <source>
        <dbReference type="SAM" id="Phobius"/>
    </source>
</evidence>
<evidence type="ECO:0000256" key="1">
    <source>
        <dbReference type="ARBA" id="ARBA00004651"/>
    </source>
</evidence>
<keyword evidence="4 10" id="KW-0067">ATP-binding</keyword>
<dbReference type="SMART" id="SM00382">
    <property type="entry name" value="AAA"/>
    <property type="match status" value="1"/>
</dbReference>
<dbReference type="GO" id="GO:0016887">
    <property type="term" value="F:ATP hydrolysis activity"/>
    <property type="evidence" value="ECO:0007669"/>
    <property type="project" value="InterPro"/>
</dbReference>
<dbReference type="PROSITE" id="PS50893">
    <property type="entry name" value="ABC_TRANSPORTER_2"/>
    <property type="match status" value="1"/>
</dbReference>
<dbReference type="InterPro" id="IPR036640">
    <property type="entry name" value="ABC1_TM_sf"/>
</dbReference>
<dbReference type="GO" id="GO:0005524">
    <property type="term" value="F:ATP binding"/>
    <property type="evidence" value="ECO:0007669"/>
    <property type="project" value="UniProtKB-KW"/>
</dbReference>
<feature type="transmembrane region" description="Helical" evidence="7">
    <location>
        <begin position="49"/>
        <end position="68"/>
    </location>
</feature>
<keyword evidence="6 7" id="KW-0472">Membrane</keyword>
<feature type="domain" description="ABC transporter" evidence="8">
    <location>
        <begin position="325"/>
        <end position="559"/>
    </location>
</feature>
<dbReference type="SUPFAM" id="SSF52540">
    <property type="entry name" value="P-loop containing nucleoside triphosphate hydrolases"/>
    <property type="match status" value="1"/>
</dbReference>
<evidence type="ECO:0000259" key="9">
    <source>
        <dbReference type="PROSITE" id="PS50929"/>
    </source>
</evidence>
<evidence type="ECO:0000259" key="8">
    <source>
        <dbReference type="PROSITE" id="PS50893"/>
    </source>
</evidence>
<keyword evidence="2 7" id="KW-0812">Transmembrane</keyword>
<evidence type="ECO:0000313" key="10">
    <source>
        <dbReference type="EMBL" id="MBB2182400.1"/>
    </source>
</evidence>
<keyword evidence="3" id="KW-0547">Nucleotide-binding</keyword>
<dbReference type="InterPro" id="IPR003593">
    <property type="entry name" value="AAA+_ATPase"/>
</dbReference>
<sequence>MRKYLLKYKLSFCLTGFICVLQGLLNVMMAFMLANCIDAASSGSFKRFITALLIYAVYILGMTGIDILQKIIKPIYIRKTMTYLKKDIFQHILSKDIRSFSEENSAKYISILTNDIGMIESDYIENVFNFIWQVTTFLLAIVSVVYINYKLAIAIFIVSIIGFYLPQRFRSLLSKRKAVYSTSLEMLTAKTKDLLSGFEVIHNFNIAWKANELYDDINMDVERKKQNFSIVSGVINSLTNFLGTCMFVLPMIVGGYFVYLGTITVGSLIALIQLMNNLAGPLSQSLQLVNRINSIGSITEKIHELTKEEPEETFTHRLPVFENELSLEHLNFGYTKEKLALEDVNLRFEKGKKYALVGASGSGKSTLLRVLLRYYKPDSGDILIDGLPYEQVKLEDIYKQITFIQQNVFMFDGTLKENIGLYQDYSEDKLNEACKIAGLSELVKGLPNGLEESIGEAGNKLSGGERQRVSIARAILRGSSFILLDETTSALDNKIAYSIEKSLCDLEQMTLIVVTHKIMEDILKHYDEIIVMKSGRVIEQGPYDELYEKKGYFYSLCNVEETYEL</sequence>
<feature type="transmembrane region" description="Helical" evidence="7">
    <location>
        <begin position="256"/>
        <end position="275"/>
    </location>
</feature>
<dbReference type="Gene3D" id="3.40.50.300">
    <property type="entry name" value="P-loop containing nucleotide triphosphate hydrolases"/>
    <property type="match status" value="1"/>
</dbReference>
<feature type="domain" description="ABC transmembrane type-1" evidence="9">
    <location>
        <begin position="14"/>
        <end position="294"/>
    </location>
</feature>
<gene>
    <name evidence="10" type="ORF">H0486_05860</name>
</gene>
<dbReference type="EMBL" id="JACEGA010000001">
    <property type="protein sequence ID" value="MBB2182400.1"/>
    <property type="molecule type" value="Genomic_DNA"/>
</dbReference>
<dbReference type="InterPro" id="IPR017871">
    <property type="entry name" value="ABC_transporter-like_CS"/>
</dbReference>
<dbReference type="PANTHER" id="PTHR43394">
    <property type="entry name" value="ATP-DEPENDENT PERMEASE MDL1, MITOCHONDRIAL"/>
    <property type="match status" value="1"/>
</dbReference>
<evidence type="ECO:0000256" key="5">
    <source>
        <dbReference type="ARBA" id="ARBA00022989"/>
    </source>
</evidence>
<feature type="transmembrane region" description="Helical" evidence="7">
    <location>
        <begin position="151"/>
        <end position="167"/>
    </location>
</feature>
<dbReference type="PROSITE" id="PS50929">
    <property type="entry name" value="ABC_TM1F"/>
    <property type="match status" value="1"/>
</dbReference>
<evidence type="ECO:0000256" key="3">
    <source>
        <dbReference type="ARBA" id="ARBA00022741"/>
    </source>
</evidence>
<dbReference type="CDD" id="cd07346">
    <property type="entry name" value="ABC_6TM_exporters"/>
    <property type="match status" value="1"/>
</dbReference>
<evidence type="ECO:0000256" key="6">
    <source>
        <dbReference type="ARBA" id="ARBA00023136"/>
    </source>
</evidence>
<organism evidence="10 11">
    <name type="scientific">Variimorphobacter saccharofermentans</name>
    <dbReference type="NCBI Taxonomy" id="2755051"/>
    <lineage>
        <taxon>Bacteria</taxon>
        <taxon>Bacillati</taxon>
        <taxon>Bacillota</taxon>
        <taxon>Clostridia</taxon>
        <taxon>Lachnospirales</taxon>
        <taxon>Lachnospiraceae</taxon>
        <taxon>Variimorphobacter</taxon>
    </lineage>
</organism>
<dbReference type="PANTHER" id="PTHR43394:SF1">
    <property type="entry name" value="ATP-BINDING CASSETTE SUB-FAMILY B MEMBER 10, MITOCHONDRIAL"/>
    <property type="match status" value="1"/>
</dbReference>
<comment type="caution">
    <text evidence="10">The sequence shown here is derived from an EMBL/GenBank/DDBJ whole genome shotgun (WGS) entry which is preliminary data.</text>
</comment>
<dbReference type="GO" id="GO:0005886">
    <property type="term" value="C:plasma membrane"/>
    <property type="evidence" value="ECO:0007669"/>
    <property type="project" value="UniProtKB-SubCell"/>
</dbReference>
<accession>A0A839JY93</accession>
<dbReference type="Pfam" id="PF00664">
    <property type="entry name" value="ABC_membrane"/>
    <property type="match status" value="1"/>
</dbReference>
<dbReference type="Gene3D" id="1.20.1560.10">
    <property type="entry name" value="ABC transporter type 1, transmembrane domain"/>
    <property type="match status" value="1"/>
</dbReference>
<comment type="subcellular location">
    <subcellularLocation>
        <location evidence="1">Cell membrane</location>
        <topology evidence="1">Multi-pass membrane protein</topology>
    </subcellularLocation>
</comment>
<dbReference type="InterPro" id="IPR011527">
    <property type="entry name" value="ABC1_TM_dom"/>
</dbReference>
<dbReference type="GO" id="GO:0015421">
    <property type="term" value="F:ABC-type oligopeptide transporter activity"/>
    <property type="evidence" value="ECO:0007669"/>
    <property type="project" value="TreeGrafter"/>
</dbReference>
<proteinExistence type="predicted"/>
<dbReference type="RefSeq" id="WP_228352124.1">
    <property type="nucleotide sequence ID" value="NZ_JACEGA010000001.1"/>
</dbReference>
<name>A0A839JY93_9FIRM</name>
<keyword evidence="11" id="KW-1185">Reference proteome</keyword>
<evidence type="ECO:0000256" key="4">
    <source>
        <dbReference type="ARBA" id="ARBA00022840"/>
    </source>
</evidence>
<reference evidence="10 11" key="1">
    <citation type="submission" date="2020-07" db="EMBL/GenBank/DDBJ databases">
        <title>Characterization and genome sequencing of isolate MD1, a novel member within the family Lachnospiraceae.</title>
        <authorList>
            <person name="Rettenmaier R."/>
            <person name="Di Bello L."/>
            <person name="Zinser C."/>
            <person name="Scheitz K."/>
            <person name="Liebl W."/>
            <person name="Zverlov V."/>
        </authorList>
    </citation>
    <scope>NUCLEOTIDE SEQUENCE [LARGE SCALE GENOMIC DNA]</scope>
    <source>
        <strain evidence="10 11">MD1</strain>
    </source>
</reference>
<dbReference type="SUPFAM" id="SSF90123">
    <property type="entry name" value="ABC transporter transmembrane region"/>
    <property type="match status" value="1"/>
</dbReference>
<feature type="transmembrane region" description="Helical" evidence="7">
    <location>
        <begin position="127"/>
        <end position="145"/>
    </location>
</feature>
<keyword evidence="5 7" id="KW-1133">Transmembrane helix</keyword>
<dbReference type="InterPro" id="IPR027417">
    <property type="entry name" value="P-loop_NTPase"/>
</dbReference>
<dbReference type="PROSITE" id="PS00211">
    <property type="entry name" value="ABC_TRANSPORTER_1"/>
    <property type="match status" value="1"/>
</dbReference>
<dbReference type="AlphaFoldDB" id="A0A839JY93"/>
<evidence type="ECO:0000256" key="2">
    <source>
        <dbReference type="ARBA" id="ARBA00022692"/>
    </source>
</evidence>
<dbReference type="InterPro" id="IPR039421">
    <property type="entry name" value="Type_1_exporter"/>
</dbReference>
<dbReference type="Pfam" id="PF00005">
    <property type="entry name" value="ABC_tran"/>
    <property type="match status" value="1"/>
</dbReference>
<dbReference type="Proteomes" id="UP000574276">
    <property type="component" value="Unassembled WGS sequence"/>
</dbReference>
<dbReference type="InterPro" id="IPR003439">
    <property type="entry name" value="ABC_transporter-like_ATP-bd"/>
</dbReference>